<keyword evidence="3" id="KW-1185">Reference proteome</keyword>
<protein>
    <submittedName>
        <fullName evidence="2">Uncharacterized protein</fullName>
    </submittedName>
</protein>
<gene>
    <name evidence="2" type="ORF">H920_07834</name>
</gene>
<dbReference type="Proteomes" id="UP000028990">
    <property type="component" value="Unassembled WGS sequence"/>
</dbReference>
<evidence type="ECO:0000313" key="2">
    <source>
        <dbReference type="EMBL" id="KFO30731.1"/>
    </source>
</evidence>
<evidence type="ECO:0000313" key="3">
    <source>
        <dbReference type="Proteomes" id="UP000028990"/>
    </source>
</evidence>
<organism evidence="2 3">
    <name type="scientific">Fukomys damarensis</name>
    <name type="common">Damaraland mole rat</name>
    <name type="synonym">Cryptomys damarensis</name>
    <dbReference type="NCBI Taxonomy" id="885580"/>
    <lineage>
        <taxon>Eukaryota</taxon>
        <taxon>Metazoa</taxon>
        <taxon>Chordata</taxon>
        <taxon>Craniata</taxon>
        <taxon>Vertebrata</taxon>
        <taxon>Euteleostomi</taxon>
        <taxon>Mammalia</taxon>
        <taxon>Eutheria</taxon>
        <taxon>Euarchontoglires</taxon>
        <taxon>Glires</taxon>
        <taxon>Rodentia</taxon>
        <taxon>Hystricomorpha</taxon>
        <taxon>Bathyergidae</taxon>
        <taxon>Fukomys</taxon>
    </lineage>
</organism>
<dbReference type="EMBL" id="KN122382">
    <property type="protein sequence ID" value="KFO30731.1"/>
    <property type="molecule type" value="Genomic_DNA"/>
</dbReference>
<dbReference type="AlphaFoldDB" id="A0A091E6L0"/>
<evidence type="ECO:0000256" key="1">
    <source>
        <dbReference type="SAM" id="MobiDB-lite"/>
    </source>
</evidence>
<feature type="region of interest" description="Disordered" evidence="1">
    <location>
        <begin position="196"/>
        <end position="215"/>
    </location>
</feature>
<name>A0A091E6L0_FUKDA</name>
<sequence>MECYSHTSASPQSDAASKVSCQDRHCPCCSTSDLGQVVASIHIAIHTLCLHLVAIPAIALHCASPFLWNTSGAPPVTTSLSVSTSTSSLVEYLILLLSHGGYPALLLCERLLWQSLTRPCDSRRRTEDIQLCYPKSYEVEPQLGSNILRHGLTIWAPVPSVVLRCQTPLICEMEAIACTWPPVIIRDTTRRMAIDSGQGGNTLASGGQEGGSSRHARCRDTVRRCSPSLRLTAHVRLAGWACRLPRLRV</sequence>
<accession>A0A091E6L0</accession>
<proteinExistence type="predicted"/>
<reference evidence="2 3" key="1">
    <citation type="submission" date="2013-11" db="EMBL/GenBank/DDBJ databases">
        <title>The Damaraland mole rat (Fukomys damarensis) genome and evolution of African mole rats.</title>
        <authorList>
            <person name="Gladyshev V.N."/>
            <person name="Fang X."/>
        </authorList>
    </citation>
    <scope>NUCLEOTIDE SEQUENCE [LARGE SCALE GENOMIC DNA]</scope>
    <source>
        <tissue evidence="2">Liver</tissue>
    </source>
</reference>